<dbReference type="Proteomes" id="UP000233387">
    <property type="component" value="Unassembled WGS sequence"/>
</dbReference>
<feature type="chain" id="PRO_5014671855" evidence="1">
    <location>
        <begin position="21"/>
        <end position="140"/>
    </location>
</feature>
<dbReference type="OrthoDB" id="678766at2"/>
<dbReference type="PANTHER" id="PTHR37691">
    <property type="entry name" value="BLR3518 PROTEIN"/>
    <property type="match status" value="1"/>
</dbReference>
<keyword evidence="3" id="KW-1185">Reference proteome</keyword>
<evidence type="ECO:0000256" key="1">
    <source>
        <dbReference type="SAM" id="SignalP"/>
    </source>
</evidence>
<protein>
    <submittedName>
        <fullName evidence="2">DsrE/DsrF-like family</fullName>
    </submittedName>
</protein>
<proteinExistence type="predicted"/>
<dbReference type="Gene3D" id="3.40.1260.10">
    <property type="entry name" value="DsrEFH-like"/>
    <property type="match status" value="1"/>
</dbReference>
<dbReference type="RefSeq" id="WP_101359404.1">
    <property type="nucleotide sequence ID" value="NZ_NKXO01000037.1"/>
</dbReference>
<comment type="caution">
    <text evidence="2">The sequence shown here is derived from an EMBL/GenBank/DDBJ whole genome shotgun (WGS) entry which is preliminary data.</text>
</comment>
<accession>A0A2N3IAF5</accession>
<evidence type="ECO:0000313" key="3">
    <source>
        <dbReference type="Proteomes" id="UP000233387"/>
    </source>
</evidence>
<organism evidence="2 3">
    <name type="scientific">Raineya orbicola</name>
    <dbReference type="NCBI Taxonomy" id="2016530"/>
    <lineage>
        <taxon>Bacteria</taxon>
        <taxon>Pseudomonadati</taxon>
        <taxon>Bacteroidota</taxon>
        <taxon>Cytophagia</taxon>
        <taxon>Cytophagales</taxon>
        <taxon>Raineyaceae</taxon>
        <taxon>Raineya</taxon>
    </lineage>
</organism>
<dbReference type="Pfam" id="PF02635">
    <property type="entry name" value="DsrE"/>
    <property type="match status" value="1"/>
</dbReference>
<reference evidence="2 3" key="1">
    <citation type="submission" date="2017-06" db="EMBL/GenBank/DDBJ databases">
        <title>Raineya orbicola gen. nov., sp. nov. a slightly thermophilic bacterium of the phylum Bacteroidetes and the description of Raineyaceae fam. nov.</title>
        <authorList>
            <person name="Albuquerque L."/>
            <person name="Polonia A.R.M."/>
            <person name="Barroso C."/>
            <person name="Froufe H.J.C."/>
            <person name="Lage O."/>
            <person name="Lobo-Da-Cunha A."/>
            <person name="Egas C."/>
            <person name="Da Costa M.S."/>
        </authorList>
    </citation>
    <scope>NUCLEOTIDE SEQUENCE [LARGE SCALE GENOMIC DNA]</scope>
    <source>
        <strain evidence="2 3">SPSPC-11</strain>
    </source>
</reference>
<name>A0A2N3IAF5_9BACT</name>
<dbReference type="AlphaFoldDB" id="A0A2N3IAF5"/>
<dbReference type="InterPro" id="IPR027396">
    <property type="entry name" value="DsrEFH-like"/>
</dbReference>
<keyword evidence="1" id="KW-0732">Signal</keyword>
<dbReference type="PANTHER" id="PTHR37691:SF1">
    <property type="entry name" value="BLR3518 PROTEIN"/>
    <property type="match status" value="1"/>
</dbReference>
<gene>
    <name evidence="2" type="ORF">Rain11_2140</name>
</gene>
<evidence type="ECO:0000313" key="2">
    <source>
        <dbReference type="EMBL" id="PKQ67213.1"/>
    </source>
</evidence>
<sequence>MKRSFLLTLFLIFGLGATWAQNNKTKQHKVVIQLTTPDTAAYRALSKQLNNLISVWKDADVVVVVHNKGINMLKKNTSNVSEEIKQLSGRGVKFLACEFTMQQQKLTKEDMLEGIFYTPYGLIEIITRQENGYHYLKGGF</sequence>
<feature type="signal peptide" evidence="1">
    <location>
        <begin position="1"/>
        <end position="20"/>
    </location>
</feature>
<dbReference type="InterPro" id="IPR003787">
    <property type="entry name" value="Sulphur_relay_DsrE/F-like"/>
</dbReference>
<dbReference type="SUPFAM" id="SSF75169">
    <property type="entry name" value="DsrEFH-like"/>
    <property type="match status" value="1"/>
</dbReference>
<dbReference type="EMBL" id="NKXO01000037">
    <property type="protein sequence ID" value="PKQ67213.1"/>
    <property type="molecule type" value="Genomic_DNA"/>
</dbReference>